<dbReference type="NCBIfam" id="TIGR02400">
    <property type="entry name" value="trehalose_OtsA"/>
    <property type="match status" value="1"/>
</dbReference>
<evidence type="ECO:0000256" key="1">
    <source>
        <dbReference type="ARBA" id="ARBA00005199"/>
    </source>
</evidence>
<dbReference type="FunFam" id="3.40.50.2000:FF:000010">
    <property type="entry name" value="Alpha,alpha-trehalose-phosphate synthase"/>
    <property type="match status" value="1"/>
</dbReference>
<organism evidence="13">
    <name type="scientific">Thermosulfidibacter takaii</name>
    <dbReference type="NCBI Taxonomy" id="412593"/>
    <lineage>
        <taxon>Bacteria</taxon>
        <taxon>Pseudomonadati</taxon>
        <taxon>Thermosulfidibacterota</taxon>
        <taxon>Thermosulfidibacteria</taxon>
        <taxon>Thermosulfidibacterales</taxon>
        <taxon>Thermosulfidibacteraceae</taxon>
    </lineage>
</organism>
<dbReference type="Gene3D" id="3.40.50.1000">
    <property type="entry name" value="HAD superfamily/HAD-like"/>
    <property type="match status" value="1"/>
</dbReference>
<comment type="catalytic activity">
    <reaction evidence="7">
        <text>D-glucose 6-phosphate + UDP-alpha-D-glucose = alpha,alpha-trehalose 6-phosphate + UDP + H(+)</text>
        <dbReference type="Rhea" id="RHEA:18889"/>
        <dbReference type="ChEBI" id="CHEBI:15378"/>
        <dbReference type="ChEBI" id="CHEBI:58223"/>
        <dbReference type="ChEBI" id="CHEBI:58429"/>
        <dbReference type="ChEBI" id="CHEBI:58885"/>
        <dbReference type="ChEBI" id="CHEBI:61548"/>
        <dbReference type="EC" id="2.4.1.15"/>
    </reaction>
</comment>
<comment type="pathway">
    <text evidence="1">Glycan biosynthesis; trehalose biosynthesis.</text>
</comment>
<reference evidence="13" key="1">
    <citation type="journal article" date="2020" name="mSystems">
        <title>Genome- and Community-Level Interaction Insights into Carbon Utilization and Element Cycling Functions of Hydrothermarchaeota in Hydrothermal Sediment.</title>
        <authorList>
            <person name="Zhou Z."/>
            <person name="Liu Y."/>
            <person name="Xu W."/>
            <person name="Pan J."/>
            <person name="Luo Z.H."/>
            <person name="Li M."/>
        </authorList>
    </citation>
    <scope>NUCLEOTIDE SEQUENCE [LARGE SCALE GENOMIC DNA]</scope>
    <source>
        <strain evidence="13">HyVt-115</strain>
    </source>
</reference>
<dbReference type="InterPro" id="IPR001830">
    <property type="entry name" value="Glyco_trans_20"/>
</dbReference>
<evidence type="ECO:0000313" key="13">
    <source>
        <dbReference type="EMBL" id="HDD53302.1"/>
    </source>
</evidence>
<dbReference type="NCBIfam" id="TIGR01484">
    <property type="entry name" value="HAD-SF-IIB"/>
    <property type="match status" value="1"/>
</dbReference>
<evidence type="ECO:0000256" key="10">
    <source>
        <dbReference type="ARBA" id="ARBA00060702"/>
    </source>
</evidence>
<dbReference type="GO" id="GO:0003825">
    <property type="term" value="F:alpha,alpha-trehalose-phosphate synthase (UDP-forming) activity"/>
    <property type="evidence" value="ECO:0007669"/>
    <property type="project" value="UniProtKB-UniRule"/>
</dbReference>
<dbReference type="AlphaFoldDB" id="A0A7C0U6L9"/>
<dbReference type="Pfam" id="PF02358">
    <property type="entry name" value="Trehalose_PPase"/>
    <property type="match status" value="1"/>
</dbReference>
<evidence type="ECO:0000256" key="6">
    <source>
        <dbReference type="ARBA" id="ARBA00022679"/>
    </source>
</evidence>
<comment type="subunit">
    <text evidence="4">Homotetramer.</text>
</comment>
<dbReference type="GO" id="GO:0033828">
    <property type="term" value="F:glucosylglycerol-phosphate synthase activity"/>
    <property type="evidence" value="ECO:0007669"/>
    <property type="project" value="UniProtKB-EC"/>
</dbReference>
<dbReference type="NCBIfam" id="NF011071">
    <property type="entry name" value="PRK14501.1"/>
    <property type="match status" value="1"/>
</dbReference>
<dbReference type="PANTHER" id="PTHR10788">
    <property type="entry name" value="TREHALOSE-6-PHOSPHATE SYNTHASE"/>
    <property type="match status" value="1"/>
</dbReference>
<dbReference type="UniPathway" id="UPA00299"/>
<comment type="catalytic activity">
    <reaction evidence="8">
        <text>ADP-alpha-D-glucose + sn-glycerol 3-phosphate = 2-O-(alpha-D-glucopyranosyl)-sn-glycerol 3-phosphate + ADP + H(+)</text>
        <dbReference type="Rhea" id="RHEA:12881"/>
        <dbReference type="ChEBI" id="CHEBI:15378"/>
        <dbReference type="ChEBI" id="CHEBI:57498"/>
        <dbReference type="ChEBI" id="CHEBI:57597"/>
        <dbReference type="ChEBI" id="CHEBI:87089"/>
        <dbReference type="ChEBI" id="CHEBI:456216"/>
        <dbReference type="EC" id="2.4.1.213"/>
    </reaction>
</comment>
<gene>
    <name evidence="13" type="ORF">ENF32_04475</name>
</gene>
<sequence length="734" mass="85035">MNKRLIIIANRLPVTINKKEGKITYHPSAGGLATGLGSFYREKKGVWLGWPGLASEKIRGLEESISSYLKELDCSPVFLTKRQVENFYLGFSNKTLWPLFHYFVQYTIFENRLWEAYKRVNRHYCEVALEVANEDDIIWVHDYQLLLLPGMLRGKLPKATIGFFLHIPFPSFEIFRLLPWRREILEGLLGADLVGFHTYDYVRHFLSSVRRILGYDHSLGLITTRNRLVKVDTFPIGIDFLRFARAAELPEVKAEIQRLKRRIGNRKVILSVDRLDYTKGVPERLEAFDLFLEKNPQYREKVVLVMVAVPSRTKVEHYIQLKRKVDEHIGRINGRYGTLGSSPILYLYRSVPFPTLAALYNMADVALVTPLRDGMNLVAKEYIASKRDNLGVLVLSEMAGAAREMGEALLVNPFNVGEVAQALKTALEMEEEEQRERNIRLKERLQRYNVRRWAEEFIEKVEYIRGLQEEMEEKCLRGILLRRFLEEYSQAKRALIFLDYDGTLTSFTDRPEKARPDNEVKEVLKSLVSIPTNRVVLISGRKKENLEQWFGNLGIDLVAEHGVWLKENQDPWELIEPLKQDWKEAIRPIMEVYVDRTPGAFIEEKEFSLVWHYRKSDPEMGNIRARELKDALLNITENFNLTILEGSKVIEVKPANINKGMAAMRWVSQGPWDFVVAIGDDWTDEDLFEALPQEAYSIKVGFGLSKAKFNMDSPQRVRGLLKEMIKIKTAESEE</sequence>
<evidence type="ECO:0000256" key="4">
    <source>
        <dbReference type="ARBA" id="ARBA00011881"/>
    </source>
</evidence>
<protein>
    <recommendedName>
        <fullName evidence="11">Alpha,alpha-trehalose-phosphate synthase</fullName>
        <ecNumber evidence="11">2.4.1.15</ecNumber>
    </recommendedName>
</protein>
<dbReference type="InterPro" id="IPR036412">
    <property type="entry name" value="HAD-like_sf"/>
</dbReference>
<evidence type="ECO:0000256" key="11">
    <source>
        <dbReference type="NCBIfam" id="TIGR02400"/>
    </source>
</evidence>
<evidence type="ECO:0000256" key="8">
    <source>
        <dbReference type="ARBA" id="ARBA00052754"/>
    </source>
</evidence>
<dbReference type="GO" id="GO:0005829">
    <property type="term" value="C:cytosol"/>
    <property type="evidence" value="ECO:0007669"/>
    <property type="project" value="TreeGrafter"/>
</dbReference>
<dbReference type="InterPro" id="IPR003337">
    <property type="entry name" value="Trehalose_PPase"/>
</dbReference>
<dbReference type="InterPro" id="IPR012766">
    <property type="entry name" value="Trehalose_OtsA"/>
</dbReference>
<accession>A0A7C0U6L9</accession>
<dbReference type="InterPro" id="IPR006379">
    <property type="entry name" value="HAD-SF_hydro_IIB"/>
</dbReference>
<evidence type="ECO:0000256" key="2">
    <source>
        <dbReference type="ARBA" id="ARBA00006330"/>
    </source>
</evidence>
<dbReference type="Proteomes" id="UP000885690">
    <property type="component" value="Unassembled WGS sequence"/>
</dbReference>
<dbReference type="PANTHER" id="PTHR10788:SF106">
    <property type="entry name" value="BCDNA.GH08860"/>
    <property type="match status" value="1"/>
</dbReference>
<dbReference type="CDD" id="cd03788">
    <property type="entry name" value="GT20_TPS"/>
    <property type="match status" value="1"/>
</dbReference>
<evidence type="ECO:0000256" key="12">
    <source>
        <dbReference type="SAM" id="Coils"/>
    </source>
</evidence>
<keyword evidence="6" id="KW-0808">Transferase</keyword>
<dbReference type="InterPro" id="IPR023214">
    <property type="entry name" value="HAD_sf"/>
</dbReference>
<dbReference type="Gene3D" id="3.30.70.1020">
    <property type="entry name" value="Trehalose-6-phosphate phosphatase related protein, domain 2"/>
    <property type="match status" value="1"/>
</dbReference>
<dbReference type="SUPFAM" id="SSF53756">
    <property type="entry name" value="UDP-Glycosyltransferase/glycogen phosphorylase"/>
    <property type="match status" value="1"/>
</dbReference>
<evidence type="ECO:0000256" key="9">
    <source>
        <dbReference type="ARBA" id="ARBA00055920"/>
    </source>
</evidence>
<dbReference type="Gene3D" id="3.40.50.2000">
    <property type="entry name" value="Glycogen Phosphorylase B"/>
    <property type="match status" value="2"/>
</dbReference>
<proteinExistence type="inferred from homology"/>
<dbReference type="EC" id="2.4.1.15" evidence="11"/>
<dbReference type="CDD" id="cd01627">
    <property type="entry name" value="HAD_TPP"/>
    <property type="match status" value="1"/>
</dbReference>
<dbReference type="GO" id="GO:0004805">
    <property type="term" value="F:trehalose-phosphatase activity"/>
    <property type="evidence" value="ECO:0007669"/>
    <property type="project" value="TreeGrafter"/>
</dbReference>
<keyword evidence="12" id="KW-0175">Coiled coil</keyword>
<evidence type="ECO:0000256" key="3">
    <source>
        <dbReference type="ARBA" id="ARBA00008799"/>
    </source>
</evidence>
<evidence type="ECO:0000256" key="5">
    <source>
        <dbReference type="ARBA" id="ARBA00022676"/>
    </source>
</evidence>
<evidence type="ECO:0000256" key="7">
    <source>
        <dbReference type="ARBA" id="ARBA00048039"/>
    </source>
</evidence>
<comment type="function">
    <text evidence="9">Involved in salt tolerance by producing GG-phosphate from ADP-glucose and glycerol-3-phosphate (G3P), an intermediate in the synthesis of the osmolyte glucosylglycerol (GG).</text>
</comment>
<dbReference type="GO" id="GO:0005992">
    <property type="term" value="P:trehalose biosynthetic process"/>
    <property type="evidence" value="ECO:0007669"/>
    <property type="project" value="UniProtKB-UniRule"/>
</dbReference>
<keyword evidence="5" id="KW-0328">Glycosyltransferase</keyword>
<dbReference type="NCBIfam" id="TIGR00685">
    <property type="entry name" value="T6PP"/>
    <property type="match status" value="1"/>
</dbReference>
<dbReference type="Pfam" id="PF00982">
    <property type="entry name" value="Glyco_transf_20"/>
    <property type="match status" value="1"/>
</dbReference>
<feature type="coiled-coil region" evidence="12">
    <location>
        <begin position="424"/>
        <end position="451"/>
    </location>
</feature>
<comment type="caution">
    <text evidence="13">The sequence shown here is derived from an EMBL/GenBank/DDBJ whole genome shotgun (WGS) entry which is preliminary data.</text>
</comment>
<comment type="pathway">
    <text evidence="10">Glycan metabolism; glucosylglycerol biosynthesis.</text>
</comment>
<name>A0A7C0U6L9_9BACT</name>
<dbReference type="EMBL" id="DQWS01000167">
    <property type="protein sequence ID" value="HDD53302.1"/>
    <property type="molecule type" value="Genomic_DNA"/>
</dbReference>
<comment type="similarity">
    <text evidence="3">Belongs to the glycosyltransferase 20 family.</text>
</comment>
<comment type="similarity">
    <text evidence="2">In the C-terminal section; belongs to the trehalose phosphatase family.</text>
</comment>
<dbReference type="SUPFAM" id="SSF56784">
    <property type="entry name" value="HAD-like"/>
    <property type="match status" value="1"/>
</dbReference>